<protein>
    <submittedName>
        <fullName evidence="3">2-deoxy-D-gluconate 3-dehydrogenase</fullName>
    </submittedName>
</protein>
<dbReference type="PANTHER" id="PTHR24321">
    <property type="entry name" value="DEHYDROGENASES, SHORT CHAIN"/>
    <property type="match status" value="1"/>
</dbReference>
<reference evidence="3" key="2">
    <citation type="submission" date="2020-09" db="EMBL/GenBank/DDBJ databases">
        <authorList>
            <person name="Sun Q."/>
            <person name="Zhou Y."/>
        </authorList>
    </citation>
    <scope>NUCLEOTIDE SEQUENCE</scope>
    <source>
        <strain evidence="3">CGMCC 4.7679</strain>
    </source>
</reference>
<dbReference type="SUPFAM" id="SSF51735">
    <property type="entry name" value="NAD(P)-binding Rossmann-fold domains"/>
    <property type="match status" value="1"/>
</dbReference>
<gene>
    <name evidence="3" type="ORF">GCM10017566_04950</name>
</gene>
<accession>A0A8H9IT72</accession>
<evidence type="ECO:0000256" key="2">
    <source>
        <dbReference type="ARBA" id="ARBA00023002"/>
    </source>
</evidence>
<dbReference type="Pfam" id="PF13561">
    <property type="entry name" value="adh_short_C2"/>
    <property type="match status" value="1"/>
</dbReference>
<reference evidence="3" key="1">
    <citation type="journal article" date="2014" name="Int. J. Syst. Evol. Microbiol.">
        <title>Complete genome sequence of Corynebacterium casei LMG S-19264T (=DSM 44701T), isolated from a smear-ripened cheese.</title>
        <authorList>
            <consortium name="US DOE Joint Genome Institute (JGI-PGF)"/>
            <person name="Walter F."/>
            <person name="Albersmeier A."/>
            <person name="Kalinowski J."/>
            <person name="Ruckert C."/>
        </authorList>
    </citation>
    <scope>NUCLEOTIDE SEQUENCE</scope>
    <source>
        <strain evidence="3">CGMCC 4.7679</strain>
    </source>
</reference>
<comment type="similarity">
    <text evidence="1">Belongs to the short-chain dehydrogenases/reductases (SDR) family.</text>
</comment>
<dbReference type="PANTHER" id="PTHR24321:SF8">
    <property type="entry name" value="ESTRADIOL 17-BETA-DEHYDROGENASE 8-RELATED"/>
    <property type="match status" value="1"/>
</dbReference>
<dbReference type="OrthoDB" id="3542748at2"/>
<evidence type="ECO:0000313" key="4">
    <source>
        <dbReference type="Proteomes" id="UP000658656"/>
    </source>
</evidence>
<comment type="caution">
    <text evidence="3">The sequence shown here is derived from an EMBL/GenBank/DDBJ whole genome shotgun (WGS) entry which is preliminary data.</text>
</comment>
<sequence>MAGRLTGKVALVTGIGAGMGRQIALRFADEGAEVLGCDINAEAAERTVEQAAGNGTPIESVHPVDLTRPADVRRWVRIARDRFGKADILVNAGAIAPRTAPAGEMDFETEWRPTIAGEVDLVFLACNEAWPLLKASGRASIINFASVNATRGSMKMAMLAHCAGKGAVRSMTKQLAVEGGPLGIRANTIAPGLVESAMTAEAGAIAGENVETVLSRSLLGRIGTPDDIAWCALYLASDEASWVTGADFAIDGGVTAV</sequence>
<dbReference type="AlphaFoldDB" id="A0A8H9IT72"/>
<evidence type="ECO:0000313" key="3">
    <source>
        <dbReference type="EMBL" id="GHF35224.1"/>
    </source>
</evidence>
<dbReference type="Gene3D" id="3.40.50.720">
    <property type="entry name" value="NAD(P)-binding Rossmann-like Domain"/>
    <property type="match status" value="1"/>
</dbReference>
<dbReference type="Proteomes" id="UP000658656">
    <property type="component" value="Unassembled WGS sequence"/>
</dbReference>
<dbReference type="RefSeq" id="WP_145933491.1">
    <property type="nucleotide sequence ID" value="NZ_BNAV01000001.1"/>
</dbReference>
<dbReference type="GO" id="GO:0016491">
    <property type="term" value="F:oxidoreductase activity"/>
    <property type="evidence" value="ECO:0007669"/>
    <property type="project" value="UniProtKB-KW"/>
</dbReference>
<dbReference type="PRINTS" id="PR00080">
    <property type="entry name" value="SDRFAMILY"/>
</dbReference>
<keyword evidence="2" id="KW-0560">Oxidoreductase</keyword>
<dbReference type="InterPro" id="IPR002347">
    <property type="entry name" value="SDR_fam"/>
</dbReference>
<dbReference type="InterPro" id="IPR036291">
    <property type="entry name" value="NAD(P)-bd_dom_sf"/>
</dbReference>
<dbReference type="PRINTS" id="PR00081">
    <property type="entry name" value="GDHRDH"/>
</dbReference>
<dbReference type="FunFam" id="3.40.50.720:FF:000084">
    <property type="entry name" value="Short-chain dehydrogenase reductase"/>
    <property type="match status" value="1"/>
</dbReference>
<organism evidence="3 4">
    <name type="scientific">Amycolatopsis bartoniae</name>
    <dbReference type="NCBI Taxonomy" id="941986"/>
    <lineage>
        <taxon>Bacteria</taxon>
        <taxon>Bacillati</taxon>
        <taxon>Actinomycetota</taxon>
        <taxon>Actinomycetes</taxon>
        <taxon>Pseudonocardiales</taxon>
        <taxon>Pseudonocardiaceae</taxon>
        <taxon>Amycolatopsis</taxon>
    </lineage>
</organism>
<dbReference type="EMBL" id="BNAV01000001">
    <property type="protein sequence ID" value="GHF35224.1"/>
    <property type="molecule type" value="Genomic_DNA"/>
</dbReference>
<evidence type="ECO:0000256" key="1">
    <source>
        <dbReference type="ARBA" id="ARBA00006484"/>
    </source>
</evidence>
<keyword evidence="4" id="KW-1185">Reference proteome</keyword>
<name>A0A8H9IT72_9PSEU</name>
<proteinExistence type="inferred from homology"/>